<dbReference type="RefSeq" id="WP_377609245.1">
    <property type="nucleotide sequence ID" value="NZ_JBHUPA010000002.1"/>
</dbReference>
<name>A0ABW6AV54_9SPHI</name>
<organism evidence="1 2">
    <name type="scientific">Olivibacter jilunii</name>
    <dbReference type="NCBI Taxonomy" id="985016"/>
    <lineage>
        <taxon>Bacteria</taxon>
        <taxon>Pseudomonadati</taxon>
        <taxon>Bacteroidota</taxon>
        <taxon>Sphingobacteriia</taxon>
        <taxon>Sphingobacteriales</taxon>
        <taxon>Sphingobacteriaceae</taxon>
        <taxon>Olivibacter</taxon>
    </lineage>
</organism>
<proteinExistence type="predicted"/>
<evidence type="ECO:0000313" key="1">
    <source>
        <dbReference type="EMBL" id="MFD2961026.1"/>
    </source>
</evidence>
<sequence>MKQINPDLPKIRFQYKGRNIEIPYYYPEYGLQRIFILDKNGDEHVFYKGMYVPGEWHGKDTEKWDREFKDILFSEFEKLQPKEVTTNAGKRMWEYKSWWEL</sequence>
<gene>
    <name evidence="1" type="ORF">ACFS6J_04465</name>
</gene>
<dbReference type="Proteomes" id="UP001597560">
    <property type="component" value="Unassembled WGS sequence"/>
</dbReference>
<dbReference type="EMBL" id="JBHUPA010000002">
    <property type="protein sequence ID" value="MFD2961026.1"/>
    <property type="molecule type" value="Genomic_DNA"/>
</dbReference>
<keyword evidence="2" id="KW-1185">Reference proteome</keyword>
<accession>A0ABW6AV54</accession>
<evidence type="ECO:0000313" key="2">
    <source>
        <dbReference type="Proteomes" id="UP001597560"/>
    </source>
</evidence>
<reference evidence="2" key="1">
    <citation type="journal article" date="2019" name="Int. J. Syst. Evol. Microbiol.">
        <title>The Global Catalogue of Microorganisms (GCM) 10K type strain sequencing project: providing services to taxonomists for standard genome sequencing and annotation.</title>
        <authorList>
            <consortium name="The Broad Institute Genomics Platform"/>
            <consortium name="The Broad Institute Genome Sequencing Center for Infectious Disease"/>
            <person name="Wu L."/>
            <person name="Ma J."/>
        </authorList>
    </citation>
    <scope>NUCLEOTIDE SEQUENCE [LARGE SCALE GENOMIC DNA]</scope>
    <source>
        <strain evidence="2">KCTC 23098</strain>
    </source>
</reference>
<protein>
    <submittedName>
        <fullName evidence="1">Uncharacterized protein</fullName>
    </submittedName>
</protein>
<comment type="caution">
    <text evidence="1">The sequence shown here is derived from an EMBL/GenBank/DDBJ whole genome shotgun (WGS) entry which is preliminary data.</text>
</comment>